<accession>A0ABX8TQE9</accession>
<dbReference type="GeneID" id="94377260"/>
<evidence type="ECO:0000256" key="1">
    <source>
        <dbReference type="SAM" id="Phobius"/>
    </source>
</evidence>
<evidence type="ECO:0000313" key="2">
    <source>
        <dbReference type="EMBL" id="QYC12405.1"/>
    </source>
</evidence>
<reference evidence="2 3" key="1">
    <citation type="submission" date="2021-07" db="EMBL/GenBank/DDBJ databases">
        <title>Isolation and characterization of bacteria from a gold mining with a capacity of golden bioaccumulation.</title>
        <authorList>
            <person name="Yang X.J."/>
        </authorList>
    </citation>
    <scope>NUCLEOTIDE SEQUENCE [LARGE SCALE GENOMIC DNA]</scope>
    <source>
        <strain evidence="2 3">Au29</strain>
        <plasmid evidence="2 3">unnamed1</plasmid>
    </source>
</reference>
<geneLocation type="plasmid" evidence="2 3">
    <name>unnamed1</name>
</geneLocation>
<keyword evidence="3" id="KW-1185">Reference proteome</keyword>
<organism evidence="2 3">
    <name type="scientific">Brevundimonas nasdae</name>
    <dbReference type="NCBI Taxonomy" id="172043"/>
    <lineage>
        <taxon>Bacteria</taxon>
        <taxon>Pseudomonadati</taxon>
        <taxon>Pseudomonadota</taxon>
        <taxon>Alphaproteobacteria</taxon>
        <taxon>Caulobacterales</taxon>
        <taxon>Caulobacteraceae</taxon>
        <taxon>Brevundimonas</taxon>
    </lineage>
</organism>
<proteinExistence type="predicted"/>
<dbReference type="RefSeq" id="WP_201101103.1">
    <property type="nucleotide sequence ID" value="NZ_BAAAEE010000011.1"/>
</dbReference>
<protein>
    <recommendedName>
        <fullName evidence="4">Iron transporter</fullName>
    </recommendedName>
</protein>
<keyword evidence="2" id="KW-0614">Plasmid</keyword>
<keyword evidence="1" id="KW-0472">Membrane</keyword>
<gene>
    <name evidence="2" type="ORF">KWG56_18350</name>
</gene>
<evidence type="ECO:0008006" key="4">
    <source>
        <dbReference type="Google" id="ProtNLM"/>
    </source>
</evidence>
<sequence>MIEWQSKAASRARAFGPGPTLRERLALRPIHLVILAAQAGAYVLVGALIARTDDPAVRAYVGVLFGTVWLLTVMATWAGRAIPFLYPRPVLRVALIGFPVCLGLLGLLQIKLGNPF</sequence>
<dbReference type="Proteomes" id="UP000824334">
    <property type="component" value="Plasmid unnamed1"/>
</dbReference>
<name>A0ABX8TQE9_9CAUL</name>
<keyword evidence="1" id="KW-0812">Transmembrane</keyword>
<feature type="transmembrane region" description="Helical" evidence="1">
    <location>
        <begin position="30"/>
        <end position="50"/>
    </location>
</feature>
<feature type="transmembrane region" description="Helical" evidence="1">
    <location>
        <begin position="56"/>
        <end position="78"/>
    </location>
</feature>
<evidence type="ECO:0000313" key="3">
    <source>
        <dbReference type="Proteomes" id="UP000824334"/>
    </source>
</evidence>
<dbReference type="EMBL" id="CP080035">
    <property type="protein sequence ID" value="QYC12405.1"/>
    <property type="molecule type" value="Genomic_DNA"/>
</dbReference>
<keyword evidence="1" id="KW-1133">Transmembrane helix</keyword>
<feature type="transmembrane region" description="Helical" evidence="1">
    <location>
        <begin position="90"/>
        <end position="110"/>
    </location>
</feature>